<dbReference type="InterPro" id="IPR018845">
    <property type="entry name" value="Initiator-bd"/>
</dbReference>
<dbReference type="AlphaFoldDB" id="A0A1J4J0W8"/>
<dbReference type="VEuPathDB" id="TrichDB:TRFO_12071"/>
<dbReference type="Pfam" id="PF10416">
    <property type="entry name" value="IBD"/>
    <property type="match status" value="1"/>
</dbReference>
<gene>
    <name evidence="2" type="ORF">TRFO_12071</name>
</gene>
<reference evidence="2" key="1">
    <citation type="submission" date="2016-10" db="EMBL/GenBank/DDBJ databases">
        <authorList>
            <person name="Benchimol M."/>
            <person name="Almeida L.G."/>
            <person name="Vasconcelos A.T."/>
            <person name="Perreira-Neves A."/>
            <person name="Rosa I.A."/>
            <person name="Tasca T."/>
            <person name="Bogo M.R."/>
            <person name="de Souza W."/>
        </authorList>
    </citation>
    <scope>NUCLEOTIDE SEQUENCE [LARGE SCALE GENOMIC DNA]</scope>
    <source>
        <strain evidence="2">K</strain>
    </source>
</reference>
<dbReference type="Proteomes" id="UP000179807">
    <property type="component" value="Unassembled WGS sequence"/>
</dbReference>
<evidence type="ECO:0000313" key="3">
    <source>
        <dbReference type="Proteomes" id="UP000179807"/>
    </source>
</evidence>
<proteinExistence type="predicted"/>
<organism evidence="2 3">
    <name type="scientific">Tritrichomonas foetus</name>
    <dbReference type="NCBI Taxonomy" id="1144522"/>
    <lineage>
        <taxon>Eukaryota</taxon>
        <taxon>Metamonada</taxon>
        <taxon>Parabasalia</taxon>
        <taxon>Tritrichomonadida</taxon>
        <taxon>Tritrichomonadidae</taxon>
        <taxon>Tritrichomonas</taxon>
    </lineage>
</organism>
<keyword evidence="3" id="KW-1185">Reference proteome</keyword>
<feature type="domain" description="Initiator binding" evidence="1">
    <location>
        <begin position="23"/>
        <end position="148"/>
    </location>
</feature>
<accession>A0A1J4J0W8</accession>
<evidence type="ECO:0000313" key="2">
    <source>
        <dbReference type="EMBL" id="OHS93058.1"/>
    </source>
</evidence>
<dbReference type="GeneID" id="94831111"/>
<dbReference type="EMBL" id="MLAK01001437">
    <property type="protein sequence ID" value="OHS93058.1"/>
    <property type="molecule type" value="Genomic_DNA"/>
</dbReference>
<name>A0A1J4J0W8_9EUKA</name>
<comment type="caution">
    <text evidence="2">The sequence shown here is derived from an EMBL/GenBank/DDBJ whole genome shotgun (WGS) entry which is preliminary data.</text>
</comment>
<dbReference type="RefSeq" id="XP_068346195.1">
    <property type="nucleotide sequence ID" value="XM_068496407.1"/>
</dbReference>
<evidence type="ECO:0000259" key="1">
    <source>
        <dbReference type="Pfam" id="PF10416"/>
    </source>
</evidence>
<protein>
    <recommendedName>
        <fullName evidence="1">Initiator binding domain-containing protein</fullName>
    </recommendedName>
</protein>
<sequence>MDLMNGGDEMKVPRNHWNQLTSEDQATFKQLHIHFLQQQKEHIKERKTSFFFNDVLMLMKYIDYTALRRDDRAICTGLAFSGPFACVNTQQLKIILGRCKSSINNSFQQIGYDAVKNKSKSREAVLAIIPSLITEQNTLRKWTVRCVSENATCCFLSYYRAPQLPFITDEDLYDEKKSVQGSMLHFCQLQSHNQQNFHQNDQPNIHSNITSNLTSSMMNSNMTHNLSSNLQQPNIQQNPSMPQTSMNQMSMLPPMNFMPPMNIPSMQQQIPQMPIQQPQMTILPPMNFAVTQQQQNQFPHTTMNNSMINSMNNQINNPMNNQIDNPMINSMNNQMNNPMNNLMNNQMNDKMNQTTSQQAESHSPMTVLPPMNLEKPPHPQHKQLFNQESIVTSPKSSFFSNPQNMQIQSNAPSVQKRKNQFYDLSFFSEDEMPIPDITPSFSTNYLAEMDDNDDFNIDNDDPFFNPFTRSAGNNNITRSQSAYISFGEY</sequence>